<comment type="similarity">
    <text evidence="3">Belongs to the peptidase M50B family.</text>
</comment>
<dbReference type="Pfam" id="PF02163">
    <property type="entry name" value="Peptidase_M50"/>
    <property type="match status" value="1"/>
</dbReference>
<feature type="transmembrane region" description="Helical" evidence="7">
    <location>
        <begin position="123"/>
        <end position="142"/>
    </location>
</feature>
<evidence type="ECO:0000256" key="2">
    <source>
        <dbReference type="ARBA" id="ARBA00004141"/>
    </source>
</evidence>
<evidence type="ECO:0000256" key="4">
    <source>
        <dbReference type="ARBA" id="ARBA00022692"/>
    </source>
</evidence>
<dbReference type="GO" id="GO:0006508">
    <property type="term" value="P:proteolysis"/>
    <property type="evidence" value="ECO:0007669"/>
    <property type="project" value="UniProtKB-KW"/>
</dbReference>
<dbReference type="RefSeq" id="WP_377535576.1">
    <property type="nucleotide sequence ID" value="NZ_JBHSIG010000001.1"/>
</dbReference>
<evidence type="ECO:0000256" key="7">
    <source>
        <dbReference type="SAM" id="Phobius"/>
    </source>
</evidence>
<keyword evidence="9" id="KW-0645">Protease</keyword>
<reference evidence="10" key="1">
    <citation type="journal article" date="2019" name="Int. J. Syst. Evol. Microbiol.">
        <title>The Global Catalogue of Microorganisms (GCM) 10K type strain sequencing project: providing services to taxonomists for standard genome sequencing and annotation.</title>
        <authorList>
            <consortium name="The Broad Institute Genomics Platform"/>
            <consortium name="The Broad Institute Genome Sequencing Center for Infectious Disease"/>
            <person name="Wu L."/>
            <person name="Ma J."/>
        </authorList>
    </citation>
    <scope>NUCLEOTIDE SEQUENCE [LARGE SCALE GENOMIC DNA]</scope>
    <source>
        <strain evidence="10">KCTC 12848</strain>
    </source>
</reference>
<organism evidence="9 10">
    <name type="scientific">Microbulbifer halophilus</name>
    <dbReference type="NCBI Taxonomy" id="453963"/>
    <lineage>
        <taxon>Bacteria</taxon>
        <taxon>Pseudomonadati</taxon>
        <taxon>Pseudomonadota</taxon>
        <taxon>Gammaproteobacteria</taxon>
        <taxon>Cellvibrionales</taxon>
        <taxon>Microbulbiferaceae</taxon>
        <taxon>Microbulbifer</taxon>
    </lineage>
</organism>
<feature type="transmembrane region" description="Helical" evidence="7">
    <location>
        <begin position="41"/>
        <end position="61"/>
    </location>
</feature>
<feature type="transmembrane region" description="Helical" evidence="7">
    <location>
        <begin position="94"/>
        <end position="117"/>
    </location>
</feature>
<keyword evidence="5 7" id="KW-1133">Transmembrane helix</keyword>
<dbReference type="GO" id="GO:0008233">
    <property type="term" value="F:peptidase activity"/>
    <property type="evidence" value="ECO:0007669"/>
    <property type="project" value="UniProtKB-KW"/>
</dbReference>
<evidence type="ECO:0000313" key="10">
    <source>
        <dbReference type="Proteomes" id="UP001597425"/>
    </source>
</evidence>
<evidence type="ECO:0000313" key="9">
    <source>
        <dbReference type="EMBL" id="MFD2312507.1"/>
    </source>
</evidence>
<keyword evidence="9" id="KW-0378">Hydrolase</keyword>
<dbReference type="Proteomes" id="UP001597425">
    <property type="component" value="Unassembled WGS sequence"/>
</dbReference>
<evidence type="ECO:0000256" key="1">
    <source>
        <dbReference type="ARBA" id="ARBA00001947"/>
    </source>
</evidence>
<comment type="caution">
    <text evidence="9">The sequence shown here is derived from an EMBL/GenBank/DDBJ whole genome shotgun (WGS) entry which is preliminary data.</text>
</comment>
<evidence type="ECO:0000256" key="6">
    <source>
        <dbReference type="ARBA" id="ARBA00023136"/>
    </source>
</evidence>
<protein>
    <submittedName>
        <fullName evidence="9">Site-2 protease family protein</fullName>
    </submittedName>
</protein>
<keyword evidence="6 7" id="KW-0472">Membrane</keyword>
<comment type="subcellular location">
    <subcellularLocation>
        <location evidence="2">Membrane</location>
        <topology evidence="2">Multi-pass membrane protein</topology>
    </subcellularLocation>
</comment>
<comment type="cofactor">
    <cofactor evidence="1">
        <name>Zn(2+)</name>
        <dbReference type="ChEBI" id="CHEBI:29105"/>
    </cofactor>
</comment>
<feature type="transmembrane region" description="Helical" evidence="7">
    <location>
        <begin position="12"/>
        <end position="35"/>
    </location>
</feature>
<evidence type="ECO:0000259" key="8">
    <source>
        <dbReference type="Pfam" id="PF02163"/>
    </source>
</evidence>
<feature type="domain" description="Peptidase M50" evidence="8">
    <location>
        <begin position="44"/>
        <end position="102"/>
    </location>
</feature>
<name>A0ABW5EH54_9GAMM</name>
<dbReference type="EMBL" id="JBHUJD010000048">
    <property type="protein sequence ID" value="MFD2312507.1"/>
    <property type="molecule type" value="Genomic_DNA"/>
</dbReference>
<evidence type="ECO:0000256" key="3">
    <source>
        <dbReference type="ARBA" id="ARBA00007931"/>
    </source>
</evidence>
<keyword evidence="10" id="KW-1185">Reference proteome</keyword>
<dbReference type="InterPro" id="IPR008915">
    <property type="entry name" value="Peptidase_M50"/>
</dbReference>
<gene>
    <name evidence="9" type="ORF">ACFSKX_18980</name>
</gene>
<evidence type="ECO:0000256" key="5">
    <source>
        <dbReference type="ARBA" id="ARBA00022989"/>
    </source>
</evidence>
<keyword evidence="4 7" id="KW-0812">Transmembrane</keyword>
<sequence length="184" mass="20804">MRKLEYLKLFSISGVPVFIHWSLSVPLVLIAVLAVSEISMLIVAISILMVMLIHEIGHMWFASKLGLRSVRISLYLLHGQFSFEKADNDYHNCLVSWGGVAAQAIVFIPCIAIFSLYSASLPWYVNVPLMILGYINALIAVVNMAPAMGLDGEECWKSIPLYFKYYRPRSGRDKKNRKHLKSVK</sequence>
<accession>A0ABW5EH54</accession>
<proteinExistence type="inferred from homology"/>